<gene>
    <name evidence="2" type="ORF">DCS_04061</name>
</gene>
<dbReference type="GeneID" id="63716704"/>
<evidence type="ECO:0000256" key="1">
    <source>
        <dbReference type="SAM" id="MobiDB-lite"/>
    </source>
</evidence>
<keyword evidence="3" id="KW-1185">Reference proteome</keyword>
<organism evidence="2 3">
    <name type="scientific">Drechmeria coniospora</name>
    <name type="common">Nematophagous fungus</name>
    <name type="synonym">Meria coniospora</name>
    <dbReference type="NCBI Taxonomy" id="98403"/>
    <lineage>
        <taxon>Eukaryota</taxon>
        <taxon>Fungi</taxon>
        <taxon>Dikarya</taxon>
        <taxon>Ascomycota</taxon>
        <taxon>Pezizomycotina</taxon>
        <taxon>Sordariomycetes</taxon>
        <taxon>Hypocreomycetidae</taxon>
        <taxon>Hypocreales</taxon>
        <taxon>Ophiocordycipitaceae</taxon>
        <taxon>Drechmeria</taxon>
    </lineage>
</organism>
<accession>A0A151GIY9</accession>
<protein>
    <submittedName>
        <fullName evidence="2">Uncharacterized protein</fullName>
    </submittedName>
</protein>
<evidence type="ECO:0000313" key="2">
    <source>
        <dbReference type="EMBL" id="KYK57054.1"/>
    </source>
</evidence>
<feature type="region of interest" description="Disordered" evidence="1">
    <location>
        <begin position="129"/>
        <end position="179"/>
    </location>
</feature>
<dbReference type="RefSeq" id="XP_040656406.1">
    <property type="nucleotide sequence ID" value="XM_040801373.1"/>
</dbReference>
<name>A0A151GIY9_DRECN</name>
<dbReference type="AlphaFoldDB" id="A0A151GIY9"/>
<comment type="caution">
    <text evidence="2">The sequence shown here is derived from an EMBL/GenBank/DDBJ whole genome shotgun (WGS) entry which is preliminary data.</text>
</comment>
<dbReference type="Proteomes" id="UP000076580">
    <property type="component" value="Chromosome 02"/>
</dbReference>
<sequence>MAIMASLCPQLPGVTGRYRAAPATAAIRSQVGCLVWSLGSVPVVRARPRWWQQPGRHSILVRHPRSIVLLFPTSDIVCFRRAALCIDSSHLVRALSSPPPLLLAPASATSRPGHQQATRGDVHLTDAIAPTASDPAKPSSVGPPCPRPSTGSRHRLWLTAEAAPAGPSSQATRGLGAAE</sequence>
<proteinExistence type="predicted"/>
<reference evidence="2 3" key="1">
    <citation type="journal article" date="2016" name="Sci. Rep.">
        <title>Insights into Adaptations to a Near-Obligate Nematode Endoparasitic Lifestyle from the Finished Genome of Drechmeria coniospora.</title>
        <authorList>
            <person name="Zhang L."/>
            <person name="Zhou Z."/>
            <person name="Guo Q."/>
            <person name="Fokkens L."/>
            <person name="Miskei M."/>
            <person name="Pocsi I."/>
            <person name="Zhang W."/>
            <person name="Chen M."/>
            <person name="Wang L."/>
            <person name="Sun Y."/>
            <person name="Donzelli B.G."/>
            <person name="Gibson D.M."/>
            <person name="Nelson D.R."/>
            <person name="Luo J.G."/>
            <person name="Rep M."/>
            <person name="Liu H."/>
            <person name="Yang S."/>
            <person name="Wang J."/>
            <person name="Krasnoff S.B."/>
            <person name="Xu Y."/>
            <person name="Molnar I."/>
            <person name="Lin M."/>
        </authorList>
    </citation>
    <scope>NUCLEOTIDE SEQUENCE [LARGE SCALE GENOMIC DNA]</scope>
    <source>
        <strain evidence="2 3">ARSEF 6962</strain>
    </source>
</reference>
<dbReference type="EMBL" id="LAYC01000002">
    <property type="protein sequence ID" value="KYK57054.1"/>
    <property type="molecule type" value="Genomic_DNA"/>
</dbReference>
<evidence type="ECO:0000313" key="3">
    <source>
        <dbReference type="Proteomes" id="UP000076580"/>
    </source>
</evidence>
<dbReference type="InParanoid" id="A0A151GIY9"/>